<keyword evidence="2" id="KW-1185">Reference proteome</keyword>
<evidence type="ECO:0000313" key="2">
    <source>
        <dbReference type="Proteomes" id="UP001161325"/>
    </source>
</evidence>
<comment type="caution">
    <text evidence="1">The sequence shown here is derived from an EMBL/GenBank/DDBJ whole genome shotgun (WGS) entry which is preliminary data.</text>
</comment>
<dbReference type="RefSeq" id="WP_284349530.1">
    <property type="nucleotide sequence ID" value="NZ_BRXS01000002.1"/>
</dbReference>
<proteinExistence type="predicted"/>
<protein>
    <submittedName>
        <fullName evidence="1">Uncharacterized protein</fullName>
    </submittedName>
</protein>
<accession>A0AA37Q2B6</accession>
<dbReference type="Proteomes" id="UP001161325">
    <property type="component" value="Unassembled WGS sequence"/>
</dbReference>
<dbReference type="AlphaFoldDB" id="A0AA37Q2B6"/>
<dbReference type="EMBL" id="BRXS01000002">
    <property type="protein sequence ID" value="GLC25089.1"/>
    <property type="molecule type" value="Genomic_DNA"/>
</dbReference>
<organism evidence="1 2">
    <name type="scientific">Roseisolibacter agri</name>
    <dbReference type="NCBI Taxonomy" id="2014610"/>
    <lineage>
        <taxon>Bacteria</taxon>
        <taxon>Pseudomonadati</taxon>
        <taxon>Gemmatimonadota</taxon>
        <taxon>Gemmatimonadia</taxon>
        <taxon>Gemmatimonadales</taxon>
        <taxon>Gemmatimonadaceae</taxon>
        <taxon>Roseisolibacter</taxon>
    </lineage>
</organism>
<evidence type="ECO:0000313" key="1">
    <source>
        <dbReference type="EMBL" id="GLC25089.1"/>
    </source>
</evidence>
<sequence length="102" mass="11142">MPTRFRTEGLGRVSSKVLAVLAGGGRVESRRQYPSRPELTLLTDAGVRKGVVTAAALQQLVAQKVVEPKVLSPDAIDYRVTHAGRATLQQLRHAAARTRRAW</sequence>
<name>A0AA37Q2B6_9BACT</name>
<gene>
    <name evidence="1" type="ORF">rosag_16020</name>
</gene>
<reference evidence="1" key="1">
    <citation type="submission" date="2022-08" db="EMBL/GenBank/DDBJ databases">
        <title>Draft genome sequencing of Roseisolibacter agri AW1220.</title>
        <authorList>
            <person name="Tobiishi Y."/>
            <person name="Tonouchi A."/>
        </authorList>
    </citation>
    <scope>NUCLEOTIDE SEQUENCE</scope>
    <source>
        <strain evidence="1">AW1220</strain>
    </source>
</reference>